<comment type="catalytic activity">
    <reaction evidence="7">
        <text>L-aspartate + L-glutamine + ATP + H2O = L-asparagine + L-glutamate + AMP + diphosphate + H(+)</text>
        <dbReference type="Rhea" id="RHEA:12228"/>
        <dbReference type="ChEBI" id="CHEBI:15377"/>
        <dbReference type="ChEBI" id="CHEBI:15378"/>
        <dbReference type="ChEBI" id="CHEBI:29985"/>
        <dbReference type="ChEBI" id="CHEBI:29991"/>
        <dbReference type="ChEBI" id="CHEBI:30616"/>
        <dbReference type="ChEBI" id="CHEBI:33019"/>
        <dbReference type="ChEBI" id="CHEBI:58048"/>
        <dbReference type="ChEBI" id="CHEBI:58359"/>
        <dbReference type="ChEBI" id="CHEBI:456215"/>
        <dbReference type="EC" id="6.3.5.4"/>
    </reaction>
</comment>
<evidence type="ECO:0000256" key="1">
    <source>
        <dbReference type="ARBA" id="ARBA00005187"/>
    </source>
</evidence>
<proteinExistence type="inferred from homology"/>
<dbReference type="CDD" id="cd01991">
    <property type="entry name" value="Asn_synthase_B_C"/>
    <property type="match status" value="1"/>
</dbReference>
<dbReference type="InterPro" id="IPR017932">
    <property type="entry name" value="GATase_2_dom"/>
</dbReference>
<dbReference type="CDD" id="cd00712">
    <property type="entry name" value="AsnB"/>
    <property type="match status" value="1"/>
</dbReference>
<keyword evidence="10" id="KW-1185">Reference proteome</keyword>
<dbReference type="InterPro" id="IPR001962">
    <property type="entry name" value="Asn_synthase"/>
</dbReference>
<evidence type="ECO:0000313" key="10">
    <source>
        <dbReference type="Proteomes" id="UP001228690"/>
    </source>
</evidence>
<keyword evidence="6" id="KW-0315">Glutamine amidotransferase</keyword>
<evidence type="ECO:0000256" key="2">
    <source>
        <dbReference type="ARBA" id="ARBA00005752"/>
    </source>
</evidence>
<accession>A0ABY8MGR2</accession>
<gene>
    <name evidence="9" type="ORF">P0082_07870</name>
</gene>
<dbReference type="Gene3D" id="3.40.50.620">
    <property type="entry name" value="HUPs"/>
    <property type="match status" value="1"/>
</dbReference>
<evidence type="ECO:0000256" key="4">
    <source>
        <dbReference type="ARBA" id="ARBA00022741"/>
    </source>
</evidence>
<organism evidence="9 10">
    <name type="scientific">Candidatus Haliotispira prima</name>
    <dbReference type="NCBI Taxonomy" id="3034016"/>
    <lineage>
        <taxon>Bacteria</taxon>
        <taxon>Pseudomonadati</taxon>
        <taxon>Spirochaetota</taxon>
        <taxon>Spirochaetia</taxon>
        <taxon>Spirochaetales</taxon>
        <taxon>Spirochaetaceae</taxon>
        <taxon>Candidatus Haliotispira</taxon>
    </lineage>
</organism>
<dbReference type="PANTHER" id="PTHR43284">
    <property type="entry name" value="ASPARAGINE SYNTHETASE (GLUTAMINE-HYDROLYZING)"/>
    <property type="match status" value="1"/>
</dbReference>
<dbReference type="PROSITE" id="PS51278">
    <property type="entry name" value="GATASE_TYPE_2"/>
    <property type="match status" value="1"/>
</dbReference>
<dbReference type="Pfam" id="PF00733">
    <property type="entry name" value="Asn_synthase"/>
    <property type="match status" value="2"/>
</dbReference>
<sequence>MCGFIGYFGENPTEKISEEMIEGIFNRGEVTEEFLNDELSIVVRRLKIVDRENAIQPFISDDKRYILIYNGEIYNDKEMRKSLLREYNFLTNSDTETLFAMLILYGKEHLKLLNGQFSFVFFDLKKKSFISGRDHLGVTPLYYTRDGVNIYFASTIKALTPINKEIRELEPGCTLTNNLDIEKYYEVSFNPVKNSPESVIGQVRSVVVQAIKNRIATDLPIGVIYSGGIDSSIVLHIASQYHKNVTAFTIGTKGSEDFAISKKFCLERNIPQVIISLDPSDLSCKAVRDAIKQTELTEYLDIINAVVTLPLFREINKRGIKVTLSGDGSDELFCGYDMYDRIRESDETDLYEYKLKHLGRTELQRVDRAAGNYQVENRVPFLDINVVEMALRLEKKWKINKNIEKWCLRKAFENELPEYIHSRVKNPLSHSSGFHEIVRYKKILFKRYYNQCKYTLHDNIKRDFSITLKKNHYKIQNAFWTREVNKDYSMLHKIGELIKGFSRVYIISSVSKKEE</sequence>
<evidence type="ECO:0000256" key="6">
    <source>
        <dbReference type="ARBA" id="ARBA00022962"/>
    </source>
</evidence>
<dbReference type="InterPro" id="IPR029055">
    <property type="entry name" value="Ntn_hydrolases_N"/>
</dbReference>
<dbReference type="SUPFAM" id="SSF52402">
    <property type="entry name" value="Adenine nucleotide alpha hydrolases-like"/>
    <property type="match status" value="1"/>
</dbReference>
<comment type="similarity">
    <text evidence="2">Belongs to the asparagine synthetase family.</text>
</comment>
<feature type="domain" description="Glutamine amidotransferase type-2" evidence="8">
    <location>
        <begin position="2"/>
        <end position="180"/>
    </location>
</feature>
<evidence type="ECO:0000256" key="5">
    <source>
        <dbReference type="ARBA" id="ARBA00022840"/>
    </source>
</evidence>
<evidence type="ECO:0000256" key="7">
    <source>
        <dbReference type="ARBA" id="ARBA00048741"/>
    </source>
</evidence>
<evidence type="ECO:0000313" key="9">
    <source>
        <dbReference type="EMBL" id="WGK68398.1"/>
    </source>
</evidence>
<dbReference type="InterPro" id="IPR014729">
    <property type="entry name" value="Rossmann-like_a/b/a_fold"/>
</dbReference>
<reference evidence="9 10" key="1">
    <citation type="submission" date="2023-04" db="EMBL/GenBank/DDBJ databases">
        <title>Spirochaete genome identified in red abalone sample constitutes a novel genus.</title>
        <authorList>
            <person name="Sharma S.P."/>
            <person name="Purcell C.M."/>
            <person name="Hyde J.R."/>
            <person name="Severin A.J."/>
        </authorList>
    </citation>
    <scope>NUCLEOTIDE SEQUENCE [LARGE SCALE GENOMIC DNA]</scope>
    <source>
        <strain evidence="9 10">SP-2023</strain>
    </source>
</reference>
<comment type="pathway">
    <text evidence="1">Amino-acid biosynthesis; L-asparagine biosynthesis; L-asparagine from L-aspartate (L-Gln route): step 1/1.</text>
</comment>
<dbReference type="EMBL" id="CP123443">
    <property type="protein sequence ID" value="WGK68398.1"/>
    <property type="molecule type" value="Genomic_DNA"/>
</dbReference>
<evidence type="ECO:0000256" key="3">
    <source>
        <dbReference type="ARBA" id="ARBA00012737"/>
    </source>
</evidence>
<keyword evidence="4" id="KW-0547">Nucleotide-binding</keyword>
<evidence type="ECO:0000259" key="8">
    <source>
        <dbReference type="PROSITE" id="PS51278"/>
    </source>
</evidence>
<dbReference type="RefSeq" id="WP_326926575.1">
    <property type="nucleotide sequence ID" value="NZ_CP123443.1"/>
</dbReference>
<protein>
    <recommendedName>
        <fullName evidence="3">asparagine synthase (glutamine-hydrolyzing)</fullName>
        <ecNumber evidence="3">6.3.5.4</ecNumber>
    </recommendedName>
</protein>
<dbReference type="Proteomes" id="UP001228690">
    <property type="component" value="Chromosome"/>
</dbReference>
<dbReference type="PIRSF" id="PIRSF001589">
    <property type="entry name" value="Asn_synthetase_glu-h"/>
    <property type="match status" value="1"/>
</dbReference>
<dbReference type="InterPro" id="IPR051786">
    <property type="entry name" value="ASN_synthetase/amidase"/>
</dbReference>
<name>A0ABY8MGR2_9SPIO</name>
<dbReference type="EC" id="6.3.5.4" evidence="3"/>
<dbReference type="InterPro" id="IPR033738">
    <property type="entry name" value="AsnB_N"/>
</dbReference>
<dbReference type="PANTHER" id="PTHR43284:SF1">
    <property type="entry name" value="ASPARAGINE SYNTHETASE"/>
    <property type="match status" value="1"/>
</dbReference>
<keyword evidence="5" id="KW-0067">ATP-binding</keyword>
<dbReference type="Pfam" id="PF13537">
    <property type="entry name" value="GATase_7"/>
    <property type="match status" value="1"/>
</dbReference>
<dbReference type="InterPro" id="IPR006426">
    <property type="entry name" value="Asn_synth_AEB"/>
</dbReference>
<dbReference type="SUPFAM" id="SSF56235">
    <property type="entry name" value="N-terminal nucleophile aminohydrolases (Ntn hydrolases)"/>
    <property type="match status" value="1"/>
</dbReference>
<dbReference type="Gene3D" id="3.60.20.10">
    <property type="entry name" value="Glutamine Phosphoribosylpyrophosphate, subunit 1, domain 1"/>
    <property type="match status" value="1"/>
</dbReference>